<dbReference type="Proteomes" id="UP001224890">
    <property type="component" value="Unassembled WGS sequence"/>
</dbReference>
<evidence type="ECO:0000256" key="7">
    <source>
        <dbReference type="ARBA" id="ARBA00033194"/>
    </source>
</evidence>
<dbReference type="GO" id="GO:0044773">
    <property type="term" value="P:mitotic DNA damage checkpoint signaling"/>
    <property type="evidence" value="ECO:0007669"/>
    <property type="project" value="TreeGrafter"/>
</dbReference>
<dbReference type="EC" id="2.7.11.1" evidence="3"/>
<keyword evidence="12" id="KW-1185">Reference proteome</keyword>
<protein>
    <recommendedName>
        <fullName evidence="5">EKC/KEOPS complex subunit BUD32</fullName>
        <ecNumber evidence="3">2.7.11.1</ecNumber>
    </recommendedName>
    <alternativeName>
        <fullName evidence="6 7">Atypical Serine/threonine protein kinase BUD32</fullName>
    </alternativeName>
    <alternativeName>
        <fullName evidence="4">EKC/KEOPS complex subunit bud32</fullName>
    </alternativeName>
</protein>
<evidence type="ECO:0000256" key="1">
    <source>
        <dbReference type="ARBA" id="ARBA00003747"/>
    </source>
</evidence>
<evidence type="ECO:0000256" key="8">
    <source>
        <dbReference type="ARBA" id="ARBA00047899"/>
    </source>
</evidence>
<dbReference type="Gene3D" id="1.10.510.10">
    <property type="entry name" value="Transferase(Phosphotransferase) domain 1"/>
    <property type="match status" value="1"/>
</dbReference>
<dbReference type="EMBL" id="JAHMHR010000056">
    <property type="protein sequence ID" value="KAK1659773.1"/>
    <property type="molecule type" value="Genomic_DNA"/>
</dbReference>
<proteinExistence type="predicted"/>
<dbReference type="PROSITE" id="PS00109">
    <property type="entry name" value="PROTEIN_KINASE_TYR"/>
    <property type="match status" value="1"/>
</dbReference>
<organism evidence="11 12">
    <name type="scientific">Colletotrichum godetiae</name>
    <dbReference type="NCBI Taxonomy" id="1209918"/>
    <lineage>
        <taxon>Eukaryota</taxon>
        <taxon>Fungi</taxon>
        <taxon>Dikarya</taxon>
        <taxon>Ascomycota</taxon>
        <taxon>Pezizomycotina</taxon>
        <taxon>Sordariomycetes</taxon>
        <taxon>Hypocreomycetidae</taxon>
        <taxon>Glomerellales</taxon>
        <taxon>Glomerellaceae</taxon>
        <taxon>Colletotrichum</taxon>
        <taxon>Colletotrichum acutatum species complex</taxon>
    </lineage>
</organism>
<keyword evidence="11" id="KW-0418">Kinase</keyword>
<evidence type="ECO:0000256" key="9">
    <source>
        <dbReference type="ARBA" id="ARBA00048679"/>
    </source>
</evidence>
<dbReference type="GO" id="GO:0004674">
    <property type="term" value="F:protein serine/threonine kinase activity"/>
    <property type="evidence" value="ECO:0007669"/>
    <property type="project" value="UniProtKB-EC"/>
</dbReference>
<dbReference type="GO" id="GO:0005737">
    <property type="term" value="C:cytoplasm"/>
    <property type="evidence" value="ECO:0007669"/>
    <property type="project" value="TreeGrafter"/>
</dbReference>
<dbReference type="GO" id="GO:0005634">
    <property type="term" value="C:nucleus"/>
    <property type="evidence" value="ECO:0007669"/>
    <property type="project" value="TreeGrafter"/>
</dbReference>
<reference evidence="11" key="1">
    <citation type="submission" date="2021-06" db="EMBL/GenBank/DDBJ databases">
        <title>Comparative genomics, transcriptomics and evolutionary studies reveal genomic signatures of adaptation to plant cell wall in hemibiotrophic fungi.</title>
        <authorList>
            <consortium name="DOE Joint Genome Institute"/>
            <person name="Baroncelli R."/>
            <person name="Diaz J.F."/>
            <person name="Benocci T."/>
            <person name="Peng M."/>
            <person name="Battaglia E."/>
            <person name="Haridas S."/>
            <person name="Andreopoulos W."/>
            <person name="Labutti K."/>
            <person name="Pangilinan J."/>
            <person name="Floch G.L."/>
            <person name="Makela M.R."/>
            <person name="Henrissat B."/>
            <person name="Grigoriev I.V."/>
            <person name="Crouch J.A."/>
            <person name="De Vries R.P."/>
            <person name="Sukno S.A."/>
            <person name="Thon M.R."/>
        </authorList>
    </citation>
    <scope>NUCLEOTIDE SEQUENCE</scope>
    <source>
        <strain evidence="11">CBS 193.32</strain>
    </source>
</reference>
<gene>
    <name evidence="11" type="ORF">BDP55DRAFT_755002</name>
</gene>
<feature type="domain" description="Protein kinase" evidence="10">
    <location>
        <begin position="7"/>
        <end position="251"/>
    </location>
</feature>
<name>A0AAJ0AAS9_9PEZI</name>
<dbReference type="PANTHER" id="PTHR44167:SF25">
    <property type="entry name" value="PROTEIN KINASE DOMAIN CONTAINING PROTEIN"/>
    <property type="match status" value="1"/>
</dbReference>
<evidence type="ECO:0000256" key="2">
    <source>
        <dbReference type="ARBA" id="ARBA00011534"/>
    </source>
</evidence>
<sequence>MRIATSTPMGEPLGSGSFGTVYKLRGLPIARKYITLTEPRNGLPPEAIREIACLQRLKKFDSRARVNCIDILGIHISRTAIMIDMELMTGGTLGDLLDNSQLQPALLLSYSVQMVKGLSFLHGVSIIHRDVTPGNILISSSNCLKIADFGLSHLMSGIEPRTPLVCSLYYRAPELLRVNAFVGDTRSLVYTCAVDNWSVGCILREMIIGQGPEFRPARPTFSPTTSAIEQLDAIIRYELWNTVIRADTKWP</sequence>
<comment type="caution">
    <text evidence="11">The sequence shown here is derived from an EMBL/GenBank/DDBJ whole genome shotgun (WGS) entry which is preliminary data.</text>
</comment>
<dbReference type="GO" id="GO:0005524">
    <property type="term" value="F:ATP binding"/>
    <property type="evidence" value="ECO:0007669"/>
    <property type="project" value="InterPro"/>
</dbReference>
<dbReference type="InterPro" id="IPR000719">
    <property type="entry name" value="Prot_kinase_dom"/>
</dbReference>
<evidence type="ECO:0000256" key="3">
    <source>
        <dbReference type="ARBA" id="ARBA00012513"/>
    </source>
</evidence>
<accession>A0AAJ0AAS9</accession>
<evidence type="ECO:0000259" key="10">
    <source>
        <dbReference type="PROSITE" id="PS50011"/>
    </source>
</evidence>
<comment type="catalytic activity">
    <reaction evidence="8">
        <text>L-threonyl-[protein] + ATP = O-phospho-L-threonyl-[protein] + ADP + H(+)</text>
        <dbReference type="Rhea" id="RHEA:46608"/>
        <dbReference type="Rhea" id="RHEA-COMP:11060"/>
        <dbReference type="Rhea" id="RHEA-COMP:11605"/>
        <dbReference type="ChEBI" id="CHEBI:15378"/>
        <dbReference type="ChEBI" id="CHEBI:30013"/>
        <dbReference type="ChEBI" id="CHEBI:30616"/>
        <dbReference type="ChEBI" id="CHEBI:61977"/>
        <dbReference type="ChEBI" id="CHEBI:456216"/>
        <dbReference type="EC" id="2.7.11.1"/>
    </reaction>
</comment>
<dbReference type="InterPro" id="IPR011009">
    <property type="entry name" value="Kinase-like_dom_sf"/>
</dbReference>
<comment type="subunit">
    <text evidence="2">Component of the EKC/KEOPS complex composed of at least BUD32, CGI121, GON7, KAE1 and PCC1; the whole complex dimerizes.</text>
</comment>
<evidence type="ECO:0000256" key="4">
    <source>
        <dbReference type="ARBA" id="ARBA00013948"/>
    </source>
</evidence>
<evidence type="ECO:0000313" key="12">
    <source>
        <dbReference type="Proteomes" id="UP001224890"/>
    </source>
</evidence>
<dbReference type="InterPro" id="IPR008266">
    <property type="entry name" value="Tyr_kinase_AS"/>
</dbReference>
<dbReference type="RefSeq" id="XP_060424537.1">
    <property type="nucleotide sequence ID" value="XM_060580736.1"/>
</dbReference>
<evidence type="ECO:0000256" key="5">
    <source>
        <dbReference type="ARBA" id="ARBA00019973"/>
    </source>
</evidence>
<dbReference type="Pfam" id="PF00069">
    <property type="entry name" value="Pkinase"/>
    <property type="match status" value="1"/>
</dbReference>
<dbReference type="GeneID" id="85465262"/>
<comment type="function">
    <text evidence="1">Component of the EKC/KEOPS complex that is required for the formation of a threonylcarbamoyl group on adenosine at position 37 (t(6)A37) in tRNAs that read codons beginning with adenine. The complex is probably involved in the transfer of the threonylcarbamoyl moiety of threonylcarbamoyl-AMP (TC-AMP) to the N6 group of A37. BUD32 has ATPase activity in the context of the EKC/KEOPS complex and likely plays a supporting role to the catalytic subunit KAE1. The EKC/KEOPS complex also promotes both telomere uncapping and telomere elongation. The complex is required for efficient recruitment of transcriptional coactivators.</text>
</comment>
<comment type="catalytic activity">
    <reaction evidence="9">
        <text>L-seryl-[protein] + ATP = O-phospho-L-seryl-[protein] + ADP + H(+)</text>
        <dbReference type="Rhea" id="RHEA:17989"/>
        <dbReference type="Rhea" id="RHEA-COMP:9863"/>
        <dbReference type="Rhea" id="RHEA-COMP:11604"/>
        <dbReference type="ChEBI" id="CHEBI:15378"/>
        <dbReference type="ChEBI" id="CHEBI:29999"/>
        <dbReference type="ChEBI" id="CHEBI:30616"/>
        <dbReference type="ChEBI" id="CHEBI:83421"/>
        <dbReference type="ChEBI" id="CHEBI:456216"/>
        <dbReference type="EC" id="2.7.11.1"/>
    </reaction>
</comment>
<evidence type="ECO:0000313" key="11">
    <source>
        <dbReference type="EMBL" id="KAK1659773.1"/>
    </source>
</evidence>
<dbReference type="SUPFAM" id="SSF56112">
    <property type="entry name" value="Protein kinase-like (PK-like)"/>
    <property type="match status" value="1"/>
</dbReference>
<dbReference type="AlphaFoldDB" id="A0AAJ0AAS9"/>
<keyword evidence="11" id="KW-0808">Transferase</keyword>
<dbReference type="PANTHER" id="PTHR44167">
    <property type="entry name" value="OVARIAN-SPECIFIC SERINE/THREONINE-PROTEIN KINASE LOK-RELATED"/>
    <property type="match status" value="1"/>
</dbReference>
<evidence type="ECO:0000256" key="6">
    <source>
        <dbReference type="ARBA" id="ARBA00030980"/>
    </source>
</evidence>
<dbReference type="PROSITE" id="PS50011">
    <property type="entry name" value="PROTEIN_KINASE_DOM"/>
    <property type="match status" value="1"/>
</dbReference>